<dbReference type="PATRIC" id="fig|1262449.3.peg.3604"/>
<reference evidence="2" key="2">
    <citation type="submission" date="2015-10" db="EMBL/GenBank/DDBJ databases">
        <title>Improved Draft Genome Sequence of Clostridium pasteurianum Strain ATCC 6013 (DSM 525) Using a Hybrid Next-Generation Sequencing Approach.</title>
        <authorList>
            <person name="Pyne M.E."/>
            <person name="Utturkar S.M."/>
            <person name="Brown S.D."/>
            <person name="Moo-Young M."/>
            <person name="Chung D.A."/>
            <person name="Chou P.C."/>
        </authorList>
    </citation>
    <scope>NUCLEOTIDE SEQUENCE</scope>
    <source>
        <strain evidence="2">ATCC 6013</strain>
    </source>
</reference>
<protein>
    <submittedName>
        <fullName evidence="1">Uncharacterized protein</fullName>
    </submittedName>
</protein>
<evidence type="ECO:0000313" key="4">
    <source>
        <dbReference type="Proteomes" id="UP000030905"/>
    </source>
</evidence>
<accession>A0A0H3J8M5</accession>
<dbReference type="GeneID" id="93075872"/>
<sequence>MLVIIILFLILLGTSVYFISHFAAIASMQKKQLMLLMRENRNLKNEFNTNPMTIDNITIYYTMPKYAYGIVSNSCDLYIAPIKEYIVLCKLKPNKKLKILDCAKINNIIWYEVKFQSENNINNKGWIEAKNIIIFENNLNNLQMNE</sequence>
<evidence type="ECO:0000313" key="1">
    <source>
        <dbReference type="EMBL" id="AJA53812.1"/>
    </source>
</evidence>
<dbReference type="KEGG" id="cpat:CLPA_c37860"/>
<dbReference type="Proteomes" id="UP000030905">
    <property type="component" value="Chromosome"/>
</dbReference>
<evidence type="ECO:0000313" key="2">
    <source>
        <dbReference type="EMBL" id="KRU14163.1"/>
    </source>
</evidence>
<dbReference type="EMBL" id="JPGY02000001">
    <property type="protein sequence ID" value="KRU14163.1"/>
    <property type="molecule type" value="Genomic_DNA"/>
</dbReference>
<dbReference type="KEGG" id="cpae:CPAST_c37860"/>
<keyword evidence="4" id="KW-1185">Reference proteome</keyword>
<reference evidence="2 3" key="3">
    <citation type="journal article" name="Genome Announc.">
        <title>Improved Draft Genome Sequence of Clostridium pasteurianum Strain ATCC 6013 (DSM 525) Using a Hybrid Next-Generation Sequencing Approach.</title>
        <authorList>
            <person name="Pyne M.E."/>
            <person name="Utturkar S."/>
            <person name="Brown S.D."/>
            <person name="Moo-Young M."/>
            <person name="Chung D.A."/>
            <person name="Chou C.P."/>
        </authorList>
    </citation>
    <scope>NUCLEOTIDE SEQUENCE [LARGE SCALE GENOMIC DNA]</scope>
    <source>
        <strain evidence="2 3">ATCC 6013</strain>
    </source>
</reference>
<dbReference type="eggNOG" id="ENOG502ZRG4">
    <property type="taxonomic scope" value="Bacteria"/>
</dbReference>
<name>A0A0H3J8M5_CLOPA</name>
<organism evidence="1 4">
    <name type="scientific">Clostridium pasteurianum DSM 525 = ATCC 6013</name>
    <dbReference type="NCBI Taxonomy" id="1262449"/>
    <lineage>
        <taxon>Bacteria</taxon>
        <taxon>Bacillati</taxon>
        <taxon>Bacillota</taxon>
        <taxon>Clostridia</taxon>
        <taxon>Eubacteriales</taxon>
        <taxon>Clostridiaceae</taxon>
        <taxon>Clostridium</taxon>
    </lineage>
</organism>
<dbReference type="RefSeq" id="WP_003447638.1">
    <property type="nucleotide sequence ID" value="NZ_ANZB01000016.1"/>
</dbReference>
<dbReference type="EMBL" id="CP009268">
    <property type="protein sequence ID" value="AJA53812.1"/>
    <property type="molecule type" value="Genomic_DNA"/>
</dbReference>
<gene>
    <name evidence="1" type="ORF">CLPA_c37860</name>
    <name evidence="2" type="ORF">CP6013_03419</name>
</gene>
<evidence type="ECO:0000313" key="3">
    <source>
        <dbReference type="Proteomes" id="UP000028042"/>
    </source>
</evidence>
<dbReference type="Proteomes" id="UP000028042">
    <property type="component" value="Unassembled WGS sequence"/>
</dbReference>
<reference evidence="1 4" key="1">
    <citation type="journal article" date="2015" name="Genome Announc.">
        <title>Complete Genome Sequence of the Nitrogen-Fixing and Solvent-Producing Clostridium pasteurianum DSM 525.</title>
        <authorList>
            <person name="Poehlein A."/>
            <person name="Grosse-Honebrink A."/>
            <person name="Zhang Y."/>
            <person name="Minton N.P."/>
            <person name="Daniel R."/>
        </authorList>
    </citation>
    <scope>NUCLEOTIDE SEQUENCE [LARGE SCALE GENOMIC DNA]</scope>
    <source>
        <strain evidence="1">DSM 525</strain>
        <strain evidence="4">DSM 525 / ATCC 6013</strain>
    </source>
</reference>
<proteinExistence type="predicted"/>
<dbReference type="AlphaFoldDB" id="A0A0H3J8M5"/>